<dbReference type="EMBL" id="LAZR01052974">
    <property type="protein sequence ID" value="KKK81773.1"/>
    <property type="molecule type" value="Genomic_DNA"/>
</dbReference>
<dbReference type="AlphaFoldDB" id="A0A0F8YK37"/>
<protein>
    <recommendedName>
        <fullName evidence="2">CHASE domain-containing protein</fullName>
    </recommendedName>
</protein>
<dbReference type="InterPro" id="IPR006189">
    <property type="entry name" value="CHASE_dom"/>
</dbReference>
<comment type="caution">
    <text evidence="3">The sequence shown here is derived from an EMBL/GenBank/DDBJ whole genome shotgun (WGS) entry which is preliminary data.</text>
</comment>
<evidence type="ECO:0000259" key="2">
    <source>
        <dbReference type="Pfam" id="PF03924"/>
    </source>
</evidence>
<reference evidence="3" key="1">
    <citation type="journal article" date="2015" name="Nature">
        <title>Complex archaea that bridge the gap between prokaryotes and eukaryotes.</title>
        <authorList>
            <person name="Spang A."/>
            <person name="Saw J.H."/>
            <person name="Jorgensen S.L."/>
            <person name="Zaremba-Niedzwiedzka K."/>
            <person name="Martijn J."/>
            <person name="Lind A.E."/>
            <person name="van Eijk R."/>
            <person name="Schleper C."/>
            <person name="Guy L."/>
            <person name="Ettema T.J."/>
        </authorList>
    </citation>
    <scope>NUCLEOTIDE SEQUENCE</scope>
</reference>
<proteinExistence type="predicted"/>
<organism evidence="3">
    <name type="scientific">marine sediment metagenome</name>
    <dbReference type="NCBI Taxonomy" id="412755"/>
    <lineage>
        <taxon>unclassified sequences</taxon>
        <taxon>metagenomes</taxon>
        <taxon>ecological metagenomes</taxon>
    </lineage>
</organism>
<dbReference type="GO" id="GO:0003824">
    <property type="term" value="F:catalytic activity"/>
    <property type="evidence" value="ECO:0007669"/>
    <property type="project" value="UniProtKB-ARBA"/>
</dbReference>
<name>A0A0F8YK37_9ZZZZ</name>
<keyword evidence="1" id="KW-1133">Transmembrane helix</keyword>
<sequence>MRRPEFIIFLGCIAITFGVFLYSSRSNDAAAERAFDRIAEESLQSLDTRMHTYLQSLNGIAAFMKSSDEVTARDFGHYVDALQIDSFLPGINGIGFVASVARGTEDAFVEQVTALGIDDFS</sequence>
<gene>
    <name evidence="3" type="ORF">LCGC14_2810070</name>
</gene>
<evidence type="ECO:0000256" key="1">
    <source>
        <dbReference type="SAM" id="Phobius"/>
    </source>
</evidence>
<evidence type="ECO:0000313" key="3">
    <source>
        <dbReference type="EMBL" id="KKK81773.1"/>
    </source>
</evidence>
<feature type="transmembrane region" description="Helical" evidence="1">
    <location>
        <begin position="6"/>
        <end position="23"/>
    </location>
</feature>
<dbReference type="Pfam" id="PF03924">
    <property type="entry name" value="CHASE"/>
    <property type="match status" value="1"/>
</dbReference>
<feature type="domain" description="CHASE" evidence="2">
    <location>
        <begin position="68"/>
        <end position="120"/>
    </location>
</feature>
<keyword evidence="1" id="KW-0472">Membrane</keyword>
<feature type="non-terminal residue" evidence="3">
    <location>
        <position position="121"/>
    </location>
</feature>
<keyword evidence="1" id="KW-0812">Transmembrane</keyword>
<accession>A0A0F8YK37</accession>